<dbReference type="EMBL" id="PDEM01000007">
    <property type="protein sequence ID" value="PHZ86657.1"/>
    <property type="molecule type" value="Genomic_DNA"/>
</dbReference>
<dbReference type="AlphaFoldDB" id="A0A2G4YWD8"/>
<evidence type="ECO:0000259" key="1">
    <source>
        <dbReference type="PROSITE" id="PS51186"/>
    </source>
</evidence>
<proteinExistence type="predicted"/>
<dbReference type="InterPro" id="IPR016181">
    <property type="entry name" value="Acyl_CoA_acyltransferase"/>
</dbReference>
<name>A0A2G4YWD8_9PROT</name>
<feature type="domain" description="N-acetyltransferase" evidence="1">
    <location>
        <begin position="17"/>
        <end position="180"/>
    </location>
</feature>
<protein>
    <submittedName>
        <fullName evidence="2">GNAT family N-acetyltransferase</fullName>
    </submittedName>
</protein>
<dbReference type="Proteomes" id="UP000229730">
    <property type="component" value="Unassembled WGS sequence"/>
</dbReference>
<dbReference type="InterPro" id="IPR051531">
    <property type="entry name" value="N-acetyltransferase"/>
</dbReference>
<keyword evidence="3" id="KW-1185">Reference proteome</keyword>
<evidence type="ECO:0000313" key="3">
    <source>
        <dbReference type="Proteomes" id="UP000229730"/>
    </source>
</evidence>
<sequence>MSEQPFTTPPPLETERLILRPHRYTDFPIYEAMFQHPDFTRYTTGQPLPREDAWNKMIRHGGHWAMLGHGYWAIEDKASGDFIGEIGLADFKRAVTPSLDSMLEAGWGLVANAQGKGYAGEALRAILVWARTNFPDREIVCMVDPENGPSIKLAEKNGFHFWSTAKYKQYDTVLYKHNQKIDV</sequence>
<accession>A0A2G4YWD8</accession>
<dbReference type="OrthoDB" id="6293260at2"/>
<reference evidence="2 3" key="1">
    <citation type="submission" date="2017-10" db="EMBL/GenBank/DDBJ databases">
        <title>Frigbacter circumglobatus gen. nov. sp. nov., isolated from sediment cultured in situ.</title>
        <authorList>
            <person name="Zhao Z."/>
        </authorList>
    </citation>
    <scope>NUCLEOTIDE SEQUENCE [LARGE SCALE GENOMIC DNA]</scope>
    <source>
        <strain evidence="2 3">ZYL</strain>
    </source>
</reference>
<dbReference type="GO" id="GO:0016747">
    <property type="term" value="F:acyltransferase activity, transferring groups other than amino-acyl groups"/>
    <property type="evidence" value="ECO:0007669"/>
    <property type="project" value="InterPro"/>
</dbReference>
<dbReference type="Pfam" id="PF13302">
    <property type="entry name" value="Acetyltransf_3"/>
    <property type="match status" value="1"/>
</dbReference>
<keyword evidence="2" id="KW-0808">Transferase</keyword>
<dbReference type="InParanoid" id="A0A2G4YWD8"/>
<dbReference type="RefSeq" id="WP_099471033.1">
    <property type="nucleotide sequence ID" value="NZ_CP041025.1"/>
</dbReference>
<comment type="caution">
    <text evidence="2">The sequence shown here is derived from an EMBL/GenBank/DDBJ whole genome shotgun (WGS) entry which is preliminary data.</text>
</comment>
<dbReference type="SUPFAM" id="SSF55729">
    <property type="entry name" value="Acyl-CoA N-acyltransferases (Nat)"/>
    <property type="match status" value="1"/>
</dbReference>
<evidence type="ECO:0000313" key="2">
    <source>
        <dbReference type="EMBL" id="PHZ86657.1"/>
    </source>
</evidence>
<dbReference type="PANTHER" id="PTHR43792">
    <property type="entry name" value="GNAT FAMILY, PUTATIVE (AFU_ORTHOLOGUE AFUA_3G00765)-RELATED-RELATED"/>
    <property type="match status" value="1"/>
</dbReference>
<gene>
    <name evidence="2" type="ORF">CRD36_01925</name>
</gene>
<dbReference type="InterPro" id="IPR000182">
    <property type="entry name" value="GNAT_dom"/>
</dbReference>
<dbReference type="PROSITE" id="PS51186">
    <property type="entry name" value="GNAT"/>
    <property type="match status" value="1"/>
</dbReference>
<dbReference type="PANTHER" id="PTHR43792:SF1">
    <property type="entry name" value="N-ACETYLTRANSFERASE DOMAIN-CONTAINING PROTEIN"/>
    <property type="match status" value="1"/>
</dbReference>
<organism evidence="2 3">
    <name type="scientific">Paremcibacter congregatus</name>
    <dbReference type="NCBI Taxonomy" id="2043170"/>
    <lineage>
        <taxon>Bacteria</taxon>
        <taxon>Pseudomonadati</taxon>
        <taxon>Pseudomonadota</taxon>
        <taxon>Alphaproteobacteria</taxon>
        <taxon>Emcibacterales</taxon>
        <taxon>Emcibacteraceae</taxon>
        <taxon>Paremcibacter</taxon>
    </lineage>
</organism>
<dbReference type="Gene3D" id="3.40.630.30">
    <property type="match status" value="1"/>
</dbReference>